<evidence type="ECO:0000256" key="2">
    <source>
        <dbReference type="ARBA" id="ARBA00022741"/>
    </source>
</evidence>
<sequence>MNSPSDSIDDIISLLNKHYHPNSNQEHKSAQQNQRQKPSIGNALLPQIKQQLNVLNAIPNTYSNGQDKFKRKAVSLNRQQQPKTQIKDTSSFLSPMTRCLTFKPYSGSTDIIINDVGYYFKFGSSPIKLVKGLLEENGFKESNDKNWTLYWSSCAIKSEVYTSLFAYQKICHFPKSYEMTRKDLMHRNISKMQINHGFINFNFIPKTYILPAEMSYFLEEHEKIKNNNPVYICKPHASSQGKGIFITDKIQDILNKQNANNSYVVSHYIDKPLLINNLKFDLRIYVAITCINPLRIYVYQDGLARFATEAYNPDSVKQNRFVHLTNYSVNKDSPNFVANQDPTLDYVGSKWSLLALREYLKLNKINESQIFERIEDLIIKTIISVESAIFQACEMNVPFRSNCFSLFGFDVLVDQVLKPWLLEVNFSPSLNIDAPLDLKIKGEMLADLFTLIGIVPLDQRFSQDLSYVRNQSNYDFKKHQQEFEKYIIKETEEEMKRSRGWKRLYPSDQCFRYTKYFESDRPLNALLRNYYK</sequence>
<keyword evidence="3" id="KW-0067">ATP-binding</keyword>
<protein>
    <recommendedName>
        <fullName evidence="4">Tubulin--tyrosine ligase-like protein 5</fullName>
    </recommendedName>
</protein>
<dbReference type="AlphaFoldDB" id="A0A8S1M5Y3"/>
<evidence type="ECO:0000313" key="6">
    <source>
        <dbReference type="EMBL" id="CAD8073323.1"/>
    </source>
</evidence>
<keyword evidence="2" id="KW-0547">Nucleotide-binding</keyword>
<keyword evidence="7" id="KW-1185">Reference proteome</keyword>
<reference evidence="6" key="1">
    <citation type="submission" date="2021-01" db="EMBL/GenBank/DDBJ databases">
        <authorList>
            <consortium name="Genoscope - CEA"/>
            <person name="William W."/>
        </authorList>
    </citation>
    <scope>NUCLEOTIDE SEQUENCE</scope>
</reference>
<dbReference type="EMBL" id="CAJJDN010000030">
    <property type="protein sequence ID" value="CAD8073323.1"/>
    <property type="molecule type" value="Genomic_DNA"/>
</dbReference>
<dbReference type="OrthoDB" id="429138at2759"/>
<evidence type="ECO:0000256" key="1">
    <source>
        <dbReference type="ARBA" id="ARBA00022598"/>
    </source>
</evidence>
<evidence type="ECO:0000256" key="4">
    <source>
        <dbReference type="ARBA" id="ARBA00041448"/>
    </source>
</evidence>
<dbReference type="GO" id="GO:0070740">
    <property type="term" value="F:tubulin-glutamic acid ligase activity"/>
    <property type="evidence" value="ECO:0007669"/>
    <property type="project" value="TreeGrafter"/>
</dbReference>
<dbReference type="GO" id="GO:0005524">
    <property type="term" value="F:ATP binding"/>
    <property type="evidence" value="ECO:0007669"/>
    <property type="project" value="UniProtKB-KW"/>
</dbReference>
<dbReference type="GO" id="GO:0036064">
    <property type="term" value="C:ciliary basal body"/>
    <property type="evidence" value="ECO:0007669"/>
    <property type="project" value="TreeGrafter"/>
</dbReference>
<gene>
    <name evidence="6" type="ORF">PSON_ATCC_30995.1.T0300251</name>
</gene>
<comment type="caution">
    <text evidence="6">The sequence shown here is derived from an EMBL/GenBank/DDBJ whole genome shotgun (WGS) entry which is preliminary data.</text>
</comment>
<dbReference type="InterPro" id="IPR004344">
    <property type="entry name" value="TTL/TTLL_fam"/>
</dbReference>
<evidence type="ECO:0000313" key="7">
    <source>
        <dbReference type="Proteomes" id="UP000692954"/>
    </source>
</evidence>
<dbReference type="PANTHER" id="PTHR12241:SF145">
    <property type="entry name" value="TUBULIN POLYGLUTAMYLASE TTLL5"/>
    <property type="match status" value="1"/>
</dbReference>
<comment type="catalytic activity">
    <reaction evidence="5">
        <text>L-glutamyl-[protein] + L-glutamate + ATP = gamma-L-glutamyl-L-glutamyl-[protein] + ADP + phosphate + H(+)</text>
        <dbReference type="Rhea" id="RHEA:60144"/>
        <dbReference type="Rhea" id="RHEA-COMP:10208"/>
        <dbReference type="Rhea" id="RHEA-COMP:15517"/>
        <dbReference type="ChEBI" id="CHEBI:15378"/>
        <dbReference type="ChEBI" id="CHEBI:29973"/>
        <dbReference type="ChEBI" id="CHEBI:29985"/>
        <dbReference type="ChEBI" id="CHEBI:30616"/>
        <dbReference type="ChEBI" id="CHEBI:43474"/>
        <dbReference type="ChEBI" id="CHEBI:143622"/>
        <dbReference type="ChEBI" id="CHEBI:456216"/>
    </reaction>
    <physiologicalReaction direction="left-to-right" evidence="5">
        <dbReference type="Rhea" id="RHEA:60145"/>
    </physiologicalReaction>
</comment>
<dbReference type="Proteomes" id="UP000692954">
    <property type="component" value="Unassembled WGS sequence"/>
</dbReference>
<dbReference type="PROSITE" id="PS51221">
    <property type="entry name" value="TTL"/>
    <property type="match status" value="1"/>
</dbReference>
<keyword evidence="1" id="KW-0436">Ligase</keyword>
<proteinExistence type="predicted"/>
<dbReference type="GO" id="GO:0015631">
    <property type="term" value="F:tubulin binding"/>
    <property type="evidence" value="ECO:0007669"/>
    <property type="project" value="TreeGrafter"/>
</dbReference>
<accession>A0A8S1M5Y3</accession>
<name>A0A8S1M5Y3_9CILI</name>
<dbReference type="PANTHER" id="PTHR12241">
    <property type="entry name" value="TUBULIN POLYGLUTAMYLASE"/>
    <property type="match status" value="1"/>
</dbReference>
<dbReference type="GO" id="GO:0000226">
    <property type="term" value="P:microtubule cytoskeleton organization"/>
    <property type="evidence" value="ECO:0007669"/>
    <property type="project" value="TreeGrafter"/>
</dbReference>
<dbReference type="Pfam" id="PF03133">
    <property type="entry name" value="TTL"/>
    <property type="match status" value="1"/>
</dbReference>
<evidence type="ECO:0000256" key="5">
    <source>
        <dbReference type="ARBA" id="ARBA00049274"/>
    </source>
</evidence>
<organism evidence="6 7">
    <name type="scientific">Paramecium sonneborni</name>
    <dbReference type="NCBI Taxonomy" id="65129"/>
    <lineage>
        <taxon>Eukaryota</taxon>
        <taxon>Sar</taxon>
        <taxon>Alveolata</taxon>
        <taxon>Ciliophora</taxon>
        <taxon>Intramacronucleata</taxon>
        <taxon>Oligohymenophorea</taxon>
        <taxon>Peniculida</taxon>
        <taxon>Parameciidae</taxon>
        <taxon>Paramecium</taxon>
    </lineage>
</organism>
<evidence type="ECO:0000256" key="3">
    <source>
        <dbReference type="ARBA" id="ARBA00022840"/>
    </source>
</evidence>